<evidence type="ECO:0000256" key="1">
    <source>
        <dbReference type="SAM" id="MobiDB-lite"/>
    </source>
</evidence>
<dbReference type="OMA" id="KMFTMEN"/>
<keyword evidence="2" id="KW-1133">Transmembrane helix</keyword>
<proteinExistence type="predicted"/>
<keyword evidence="2" id="KW-0472">Membrane</keyword>
<dbReference type="Proteomes" id="UP000025227">
    <property type="component" value="Unplaced"/>
</dbReference>
<dbReference type="OrthoDB" id="5830141at2759"/>
<keyword evidence="3" id="KW-1185">Reference proteome</keyword>
<evidence type="ECO:0000256" key="2">
    <source>
        <dbReference type="SAM" id="Phobius"/>
    </source>
</evidence>
<keyword evidence="2" id="KW-0812">Transmembrane</keyword>
<evidence type="ECO:0000313" key="3">
    <source>
        <dbReference type="Proteomes" id="UP000025227"/>
    </source>
</evidence>
<sequence>MPSSTDISGWRGCSSRRRRRSHSVSTPAQVSGGQLFFEFDAPEAFISPQLFAVNPRGDMIYSVKLDMRLSLDPDTQEVVVALGERLICRCSIRTGKSFNYEIDNDISANELREASDFYLLSDNIAVLITYNPENYHLSQYVLVLNETTEKALLTVKRTVTLPALSSDLSIGMGLLDEGFVLAAGHAGPDGENQQVVGHLIAADPLKASLLPNKDITPMIRQFERFLRKHDPDLQVFPSGILAERNGLTFLLKSREYDLFETTVVGRATFNPSGSRVLCKLMPLDNRSVLFSRLLCIRHLRQVCHRDDNIWITIISSDFAQLNSWKWKIYLGLLLYIIFVLWMRRIDHGISLYLYMKFLRWIFGPSMIPTTAPPPAFSMYGLDMKSRKFRRVPIEPKMFTMENTFVSYPLAIDCDRTGGVITTELGSSLKINYFPSQNAPLSLCKLAEHSVYRYFPAFEKSPLLRRSVGQLNWDLI</sequence>
<feature type="transmembrane region" description="Helical" evidence="2">
    <location>
        <begin position="328"/>
        <end position="345"/>
    </location>
</feature>
<evidence type="ECO:0000313" key="4">
    <source>
        <dbReference type="WBParaSite" id="HCON_00076090-00001"/>
    </source>
</evidence>
<feature type="transmembrane region" description="Helical" evidence="2">
    <location>
        <begin position="357"/>
        <end position="381"/>
    </location>
</feature>
<protein>
    <submittedName>
        <fullName evidence="4">Protein F34D10.9</fullName>
    </submittedName>
</protein>
<name>A0A7I4YC16_HAECO</name>
<dbReference type="WBParaSite" id="HCON_00076090-00001">
    <property type="protein sequence ID" value="HCON_00076090-00001"/>
    <property type="gene ID" value="HCON_00076090"/>
</dbReference>
<dbReference type="AlphaFoldDB" id="A0A7I4YC16"/>
<accession>A0A7I4YC16</accession>
<organism evidence="3 4">
    <name type="scientific">Haemonchus contortus</name>
    <name type="common">Barber pole worm</name>
    <dbReference type="NCBI Taxonomy" id="6289"/>
    <lineage>
        <taxon>Eukaryota</taxon>
        <taxon>Metazoa</taxon>
        <taxon>Ecdysozoa</taxon>
        <taxon>Nematoda</taxon>
        <taxon>Chromadorea</taxon>
        <taxon>Rhabditida</taxon>
        <taxon>Rhabditina</taxon>
        <taxon>Rhabditomorpha</taxon>
        <taxon>Strongyloidea</taxon>
        <taxon>Trichostrongylidae</taxon>
        <taxon>Haemonchus</taxon>
    </lineage>
</organism>
<feature type="region of interest" description="Disordered" evidence="1">
    <location>
        <begin position="1"/>
        <end position="26"/>
    </location>
</feature>
<reference evidence="4" key="1">
    <citation type="submission" date="2020-12" db="UniProtKB">
        <authorList>
            <consortium name="WormBaseParasite"/>
        </authorList>
    </citation>
    <scope>IDENTIFICATION</scope>
    <source>
        <strain evidence="4">MHco3</strain>
    </source>
</reference>